<dbReference type="EMBL" id="FNOK01000013">
    <property type="protein sequence ID" value="SDX64174.1"/>
    <property type="molecule type" value="Genomic_DNA"/>
</dbReference>
<evidence type="ECO:0000256" key="1">
    <source>
        <dbReference type="SAM" id="Phobius"/>
    </source>
</evidence>
<sequence>MSTEILTELAAAVLVVAALLITCAVLLDARPPSGPRR</sequence>
<keyword evidence="1" id="KW-1133">Transmembrane helix</keyword>
<feature type="transmembrane region" description="Helical" evidence="1">
    <location>
        <begin position="6"/>
        <end position="27"/>
    </location>
</feature>
<name>A0A1H3DEQ6_9PSEU</name>
<dbReference type="STRING" id="418495.SAMN05216215_101355"/>
<dbReference type="Proteomes" id="UP000199529">
    <property type="component" value="Unassembled WGS sequence"/>
</dbReference>
<reference evidence="3" key="1">
    <citation type="submission" date="2016-10" db="EMBL/GenBank/DDBJ databases">
        <authorList>
            <person name="Varghese N."/>
            <person name="Submissions S."/>
        </authorList>
    </citation>
    <scope>NUCLEOTIDE SEQUENCE [LARGE SCALE GENOMIC DNA]</scope>
    <source>
        <strain evidence="3">CGMCC 4.3530</strain>
    </source>
</reference>
<keyword evidence="1" id="KW-0472">Membrane</keyword>
<proteinExistence type="predicted"/>
<evidence type="ECO:0000313" key="3">
    <source>
        <dbReference type="Proteomes" id="UP000199529"/>
    </source>
</evidence>
<keyword evidence="3" id="KW-1185">Reference proteome</keyword>
<accession>A0A1H3DEQ6</accession>
<organism evidence="2 3">
    <name type="scientific">Saccharopolyspora shandongensis</name>
    <dbReference type="NCBI Taxonomy" id="418495"/>
    <lineage>
        <taxon>Bacteria</taxon>
        <taxon>Bacillati</taxon>
        <taxon>Actinomycetota</taxon>
        <taxon>Actinomycetes</taxon>
        <taxon>Pseudonocardiales</taxon>
        <taxon>Pseudonocardiaceae</taxon>
        <taxon>Saccharopolyspora</taxon>
    </lineage>
</organism>
<keyword evidence="1" id="KW-0812">Transmembrane</keyword>
<gene>
    <name evidence="2" type="ORF">SAMN05216215_101355</name>
</gene>
<protein>
    <submittedName>
        <fullName evidence="2">Uncharacterized protein</fullName>
    </submittedName>
</protein>
<dbReference type="AlphaFoldDB" id="A0A1H3DEQ6"/>
<evidence type="ECO:0000313" key="2">
    <source>
        <dbReference type="EMBL" id="SDX64174.1"/>
    </source>
</evidence>